<dbReference type="Gene3D" id="3.40.50.720">
    <property type="entry name" value="NAD(P)-binding Rossmann-like Domain"/>
    <property type="match status" value="1"/>
</dbReference>
<evidence type="ECO:0000256" key="2">
    <source>
        <dbReference type="PROSITE-ProRule" id="PRU00221"/>
    </source>
</evidence>
<feature type="compositionally biased region" description="Basic and acidic residues" evidence="3">
    <location>
        <begin position="943"/>
        <end position="952"/>
    </location>
</feature>
<dbReference type="InterPro" id="IPR036055">
    <property type="entry name" value="LDL_receptor-like_sf"/>
</dbReference>
<keyword evidence="1" id="KW-1015">Disulfide bond</keyword>
<accession>A0ABP0PM41</accession>
<gene>
    <name evidence="5" type="ORF">CCMP2556_LOCUS37551</name>
</gene>
<sequence>MIGLLSLRRETADMGPRAMGWWQAWFSGTILSAVAEHACQEHRRQFEFHCASGGQCVKASSRCDGHIDCSDGSDEQCGPEDRDILAMEQAELAGVVNNGTEVPGGLDKQVKVDLKREAQLALQKAQREDKHCQNAEAGTECFNHVLYAMSHGIYQHPKWYPGLTTGSSFGDFQALLHLLPGNACTRPCSEAGCLRLSAQFACQTRVEWLRQVELLQHHSWYPELTARSSSEAIAKALWQRGDRACQRPCGEHEADDPELLKAVKRPAPSVHTAPEPQKQRVPAVKKLTRQVCLEHGVSYLPLDMMGFAPRPADNPKSCQLMCAQQPGGAYYSFFIPTQTCHCEAAEVGMPHRGWGFISGSTGCDHVQQHPDTVAIIQLMDHECYQAGVDFTGILIESGWQAEGGRSSPQPDQPTCALARRREPEQTPQPSIRRVAEDPDDPGCHKGRRAKELNDVGIRLNKERPKISVTKTQLGQHANVKNMTIVVCVVRGFVQTCFLTTSDTAVQDSRVDRQKRQELIYRQFTVAKQCMDETGQAMTDGPLEALHLAAQRCKDALETGDLQTLTASLDLGRTFAAELPKMPQQTADPSPGNGATVRPSARFALNAWRPTWPSETHALHPLPVEAKMQASVPAQDESAGEEGKNPCEPAKHQEKKDLADAAARGGQHAKALRMYEELLQETDIARVAVLCNAALMALKVAPLQCRWPWVKHMLHLALKYSNEALALEPDNVKAHFRRGCALEALERFRDAYFAYSAAFALDPADARIRAAFDRIGRYGPHELGAELKAQINATGTSWRGSRAKGARRAGTAKATETPPPDGPFRSECCFCKASVVGGDLFASPCGHGPFCGRCRRHVEEAGRGLSICLLCQRSGASAEQMLIAEWVSADALQAGPIPDEAATQGRFARRPFGPRRPPEMVQETDLVAPSRRSRKQKLLEEEEEKRRMEEEEAAKMEQLRREVEAEREDFPAPHLFPEINAVKRLMRQDFDPGHLVLRRWLKKGKSQGFVTVPFASALRPVVADPDVNICIVSRREFSDKRTKAWQDKLEELPLFDISGVVETPDDIDPLSPAFRTPLDQLPSHEELQKQLQDAKVMKKLLRTSDRSMEELRERATSKVGHDKVLHEVANQLPARLLTEEYRDLIRSTVIEVLMVMWSMHASTGSTKLRWRLTCTDKQEAPTPETSLRSIFLLAGEPLEFIPQQFVDRKKFSAEQLLSPEQIRRMDSEAWAGSLTKKGTNVSEAFKQVPPGWMTVLKGDSWPGMRGKGAVYRLPQFGKRVYVEVDVLEAPRIAAGTTPEDAEPEQESSPSFQSLGPLAGLAALLFAVARQTYFFKVGNDLRFELNKTLRALQQRPQSLEAETRAGLTDFEQRLWTDLEPDEAPVVLVVGSETETGQVVLRKLITSGYPCFGLPSAAEATGFPGSRSNVMKGQKTYLGKVPDSLYDAVAGVDKLVICDCDSDDFDETQSEVISNVLRAWQLYRQDFAEQQRAFNSKVQIFNFDRTTDFELWDLERQYPSDMCYGFQRAGWTRNSQGTAHFVGQFFEAFGQCQLRSPKLKLNFSRFGGLLVGVYNGAVKNKFSWFLRTSDFERTRVQFEFDFECEAGSWNYVRMPFNAFKAVRTDGVELPDSDFQLRREDVVQMGVVFRTYGEERYYQGDRMNFFSLAIDYVKAFKLQKEPQVAFVGKVDQAGPVIMEAEAETPEESSSSRGPYNGLYTPPKTTAEAVIESGLAFTMLRVKGLNEHPGGKFPVVLHQAPLERPHLSYRTADVGSISRGDVAALLVSAMSEPNCVNAEIVAGEPAGETDSSVITSTLQVDHVRRELGFAGLRLFEATAAKQVRVIIPCAHEDASIDDFIDVLEETGTAPRQYCKCIYVYNKIDLLNVSQVDELARQPYSVVVSVSKEFNLDGLLERIWQELDLRRVYTKKKGHFPDFTDPIVLTCQRGNKTFTVENAVGLLHKHGKKTGTTLAGGNTQVDPSGKKDGRFLRGFQPAPSHVAPGRAMRLFIRALGGETLPLEVPSTATVVALQQLLAEKEPLEPVVPELQPLEPNPEELGTVKNGCHRTWYWGPCSALVIFSLIAFIAFSGKTSSELAVSEGLEDLTGLSSTTSCSAVDCKGNFARHGSAVRCDGKATSQKCINTCCTREIKCSRLGAGFCGGVGAGFSRRVITFLDEGLPLRTGTCKGEENCKSACCQGLCRKTTCPADRCPMPYAPRKCTYGSCEEQCCYDKEEYCGWGPNAYTRACRKCKDTLTYCEEKLGISRSSVTRDEWNRIVMRKVEQGKLVPGCEEDHYLRCEDTKLKFSLTTVFPFHKTAEGVSANTVAVLPGGTEAISGGNDGTVWDWRIADGKPLKNFTEDTNPILQVAPFNDATYFCSVSQEQAIVWLLQLRDGLEVPGRTELPQDDRKHKKTAPGNTACIGLNTWETAVVGQNNSFVVIWHWKADASMTVPVDPELQWIQQIRTDAGYHQWPKWDKSSQLMDAFIRWRRHIFGLDRDYDRRLKEVNMSELMNSKAPITPESDARQLRRSVSPWPNYFSNIRWGDVPHWYYEPDNGWGKVISLVEIPSNLWFVVGYEYGSIRIWKSYNGFLQAIIPQAHIGRVNALLAQPAGDQFWSGGDDGWIRLWQAGNGHPVRSHYAVYAGQVKSLAMIPGGNAFYSGHSNGKVYVWLVYSTDNKETDWPICHFNPKGGVVNSLAVNPGSIGQILVALQDGLIKVYTQGR</sequence>
<protein>
    <recommendedName>
        <fullName evidence="4">GTP binding protein second domain-containing protein</fullName>
    </recommendedName>
</protein>
<dbReference type="InterPro" id="IPR001680">
    <property type="entry name" value="WD40_rpt"/>
</dbReference>
<dbReference type="InterPro" id="IPR031662">
    <property type="entry name" value="GTP-binding_2"/>
</dbReference>
<feature type="region of interest" description="Disordered" evidence="3">
    <location>
        <begin position="628"/>
        <end position="662"/>
    </location>
</feature>
<feature type="region of interest" description="Disordered" evidence="3">
    <location>
        <begin position="896"/>
        <end position="952"/>
    </location>
</feature>
<dbReference type="Pfam" id="PF16897">
    <property type="entry name" value="MMR_HSR1_Xtn"/>
    <property type="match status" value="1"/>
</dbReference>
<dbReference type="Gene3D" id="3.10.20.30">
    <property type="match status" value="1"/>
</dbReference>
<dbReference type="InterPro" id="IPR011990">
    <property type="entry name" value="TPR-like_helical_dom_sf"/>
</dbReference>
<dbReference type="InterPro" id="IPR027417">
    <property type="entry name" value="P-loop_NTPase"/>
</dbReference>
<dbReference type="InterPro" id="IPR002172">
    <property type="entry name" value="LDrepeatLR_classA_rpt"/>
</dbReference>
<dbReference type="InterPro" id="IPR015943">
    <property type="entry name" value="WD40/YVTN_repeat-like_dom_sf"/>
</dbReference>
<dbReference type="SMART" id="SM00028">
    <property type="entry name" value="TPR"/>
    <property type="match status" value="1"/>
</dbReference>
<dbReference type="Gene3D" id="4.10.400.10">
    <property type="entry name" value="Low-density Lipoprotein Receptor"/>
    <property type="match status" value="1"/>
</dbReference>
<dbReference type="SMART" id="SM00320">
    <property type="entry name" value="WD40"/>
    <property type="match status" value="6"/>
</dbReference>
<proteinExistence type="predicted"/>
<dbReference type="Gene3D" id="1.25.40.10">
    <property type="entry name" value="Tetratricopeptide repeat domain"/>
    <property type="match status" value="1"/>
</dbReference>
<name>A0ABP0PM41_9DINO</name>
<keyword evidence="2" id="KW-0853">WD repeat</keyword>
<dbReference type="InterPro" id="IPR014955">
    <property type="entry name" value="DUF1826"/>
</dbReference>
<dbReference type="SMART" id="SM00192">
    <property type="entry name" value="LDLa"/>
    <property type="match status" value="1"/>
</dbReference>
<dbReference type="InterPro" id="IPR045001">
    <property type="entry name" value="DRG"/>
</dbReference>
<feature type="compositionally biased region" description="Basic and acidic residues" evidence="3">
    <location>
        <begin position="640"/>
        <end position="658"/>
    </location>
</feature>
<organism evidence="5 6">
    <name type="scientific">Durusdinium trenchii</name>
    <dbReference type="NCBI Taxonomy" id="1381693"/>
    <lineage>
        <taxon>Eukaryota</taxon>
        <taxon>Sar</taxon>
        <taxon>Alveolata</taxon>
        <taxon>Dinophyceae</taxon>
        <taxon>Suessiales</taxon>
        <taxon>Symbiodiniaceae</taxon>
        <taxon>Durusdinium</taxon>
    </lineage>
</organism>
<dbReference type="SUPFAM" id="SSF48452">
    <property type="entry name" value="TPR-like"/>
    <property type="match status" value="1"/>
</dbReference>
<evidence type="ECO:0000256" key="3">
    <source>
        <dbReference type="SAM" id="MobiDB-lite"/>
    </source>
</evidence>
<dbReference type="SUPFAM" id="SSF52540">
    <property type="entry name" value="P-loop containing nucleoside triphosphate hydrolases"/>
    <property type="match status" value="1"/>
</dbReference>
<dbReference type="PANTHER" id="PTHR43127">
    <property type="entry name" value="DEVELOPMENTALLY-REGULATED GTP-BINDING PROTEIN 2"/>
    <property type="match status" value="1"/>
</dbReference>
<dbReference type="SUPFAM" id="SSF50978">
    <property type="entry name" value="WD40 repeat-like"/>
    <property type="match status" value="1"/>
</dbReference>
<dbReference type="Pfam" id="PF08856">
    <property type="entry name" value="DUF1826"/>
    <property type="match status" value="1"/>
</dbReference>
<dbReference type="InterPro" id="IPR012675">
    <property type="entry name" value="Beta-grasp_dom_sf"/>
</dbReference>
<feature type="region of interest" description="Disordered" evidence="3">
    <location>
        <begin position="794"/>
        <end position="818"/>
    </location>
</feature>
<dbReference type="Proteomes" id="UP001642484">
    <property type="component" value="Unassembled WGS sequence"/>
</dbReference>
<feature type="repeat" description="WD" evidence="2">
    <location>
        <begin position="2593"/>
        <end position="2634"/>
    </location>
</feature>
<dbReference type="PROSITE" id="PS50068">
    <property type="entry name" value="LDLRA_2"/>
    <property type="match status" value="1"/>
</dbReference>
<dbReference type="Gene3D" id="2.130.10.10">
    <property type="entry name" value="YVTN repeat-like/Quinoprotein amine dehydrogenase"/>
    <property type="match status" value="2"/>
</dbReference>
<dbReference type="PROSITE" id="PS50082">
    <property type="entry name" value="WD_REPEATS_2"/>
    <property type="match status" value="1"/>
</dbReference>
<comment type="caution">
    <text evidence="5">The sequence shown here is derived from an EMBL/GenBank/DDBJ whole genome shotgun (WGS) entry which is preliminary data.</text>
</comment>
<feature type="domain" description="GTP binding protein second" evidence="4">
    <location>
        <begin position="1846"/>
        <end position="1919"/>
    </location>
</feature>
<dbReference type="InterPro" id="IPR036322">
    <property type="entry name" value="WD40_repeat_dom_sf"/>
</dbReference>
<feature type="region of interest" description="Disordered" evidence="3">
    <location>
        <begin position="401"/>
        <end position="447"/>
    </location>
</feature>
<reference evidence="5 6" key="1">
    <citation type="submission" date="2024-02" db="EMBL/GenBank/DDBJ databases">
        <authorList>
            <person name="Chen Y."/>
            <person name="Shah S."/>
            <person name="Dougan E. K."/>
            <person name="Thang M."/>
            <person name="Chan C."/>
        </authorList>
    </citation>
    <scope>NUCLEOTIDE SEQUENCE [LARGE SCALE GENOMIC DNA]</scope>
</reference>
<dbReference type="CDD" id="cd00112">
    <property type="entry name" value="LDLa"/>
    <property type="match status" value="1"/>
</dbReference>
<evidence type="ECO:0000313" key="6">
    <source>
        <dbReference type="Proteomes" id="UP001642484"/>
    </source>
</evidence>
<dbReference type="EMBL" id="CAXAMN010023250">
    <property type="protein sequence ID" value="CAK9076232.1"/>
    <property type="molecule type" value="Genomic_DNA"/>
</dbReference>
<dbReference type="SUPFAM" id="SSF57424">
    <property type="entry name" value="LDL receptor-like module"/>
    <property type="match status" value="1"/>
</dbReference>
<evidence type="ECO:0000256" key="1">
    <source>
        <dbReference type="ARBA" id="ARBA00023157"/>
    </source>
</evidence>
<keyword evidence="6" id="KW-1185">Reference proteome</keyword>
<dbReference type="InterPro" id="IPR019734">
    <property type="entry name" value="TPR_rpt"/>
</dbReference>
<dbReference type="Pfam" id="PF00057">
    <property type="entry name" value="Ldl_recept_a"/>
    <property type="match status" value="1"/>
</dbReference>
<evidence type="ECO:0000313" key="5">
    <source>
        <dbReference type="EMBL" id="CAK9076232.1"/>
    </source>
</evidence>
<evidence type="ECO:0000259" key="4">
    <source>
        <dbReference type="Pfam" id="PF16897"/>
    </source>
</evidence>